<organism evidence="1">
    <name type="scientific">Candidatus Kentrum sp. DK</name>
    <dbReference type="NCBI Taxonomy" id="2126562"/>
    <lineage>
        <taxon>Bacteria</taxon>
        <taxon>Pseudomonadati</taxon>
        <taxon>Pseudomonadota</taxon>
        <taxon>Gammaproteobacteria</taxon>
        <taxon>Candidatus Kentrum</taxon>
    </lineage>
</organism>
<dbReference type="EMBL" id="CAADEY010000203">
    <property type="protein sequence ID" value="VFJ69024.1"/>
    <property type="molecule type" value="Genomic_DNA"/>
</dbReference>
<gene>
    <name evidence="1" type="ORF">BECKDK2373C_GA0170839_12033</name>
</gene>
<evidence type="ECO:0000313" key="1">
    <source>
        <dbReference type="EMBL" id="VFJ69024.1"/>
    </source>
</evidence>
<dbReference type="AlphaFoldDB" id="A0A450TMS3"/>
<protein>
    <recommendedName>
        <fullName evidence="2">MAM domain-containing protein</fullName>
    </recommendedName>
</protein>
<dbReference type="Gene3D" id="2.60.120.260">
    <property type="entry name" value="Galactose-binding domain-like"/>
    <property type="match status" value="1"/>
</dbReference>
<sequence length="207" mass="23703">MKNLFSGKVFRIFISALLVVCGFFLAGKGFTASHAEHVLPLALSFQDFEENNGTPGNENIESYCRGTWFAECRFEKKKTRTARNGNRSLQMAAKKYKDKEKIKNQEDKTGGTVRISPSSAVLDLSNKTLISLWIYDTQGYNTVELKLCNDDTCSKGVWSSDQSSKDGWQKITWLLSRFQDIDKREITGIEVYEWNPGTYYIDDIQYR</sequence>
<proteinExistence type="predicted"/>
<name>A0A450TMS3_9GAMM</name>
<evidence type="ECO:0008006" key="2">
    <source>
        <dbReference type="Google" id="ProtNLM"/>
    </source>
</evidence>
<reference evidence="1" key="1">
    <citation type="submission" date="2019-02" db="EMBL/GenBank/DDBJ databases">
        <authorList>
            <person name="Gruber-Vodicka R. H."/>
            <person name="Seah K. B. B."/>
        </authorList>
    </citation>
    <scope>NUCLEOTIDE SEQUENCE</scope>
    <source>
        <strain evidence="1">BECK_DK161</strain>
    </source>
</reference>
<accession>A0A450TMS3</accession>